<dbReference type="SUPFAM" id="SSF81343">
    <property type="entry name" value="Fumarate reductase respiratory complex transmembrane subunits"/>
    <property type="match status" value="1"/>
</dbReference>
<evidence type="ECO:0000256" key="5">
    <source>
        <dbReference type="ARBA" id="ARBA00022989"/>
    </source>
</evidence>
<dbReference type="GO" id="GO:0046872">
    <property type="term" value="F:metal ion binding"/>
    <property type="evidence" value="ECO:0007669"/>
    <property type="project" value="UniProtKB-KW"/>
</dbReference>
<dbReference type="Gene3D" id="1.20.1300.10">
    <property type="entry name" value="Fumarate reductase/succinate dehydrogenase, transmembrane subunit"/>
    <property type="match status" value="1"/>
</dbReference>
<keyword evidence="4" id="KW-0479">Metal-binding</keyword>
<evidence type="ECO:0000256" key="4">
    <source>
        <dbReference type="ARBA" id="ARBA00022723"/>
    </source>
</evidence>
<dbReference type="AlphaFoldDB" id="A0A7J7KJF3"/>
<evidence type="ECO:0000256" key="1">
    <source>
        <dbReference type="ARBA" id="ARBA00004141"/>
    </source>
</evidence>
<dbReference type="NCBIfam" id="TIGR02970">
    <property type="entry name" value="succ_dehyd_cytB"/>
    <property type="match status" value="1"/>
</dbReference>
<evidence type="ECO:0000256" key="6">
    <source>
        <dbReference type="ARBA" id="ARBA00023004"/>
    </source>
</evidence>
<evidence type="ECO:0000256" key="2">
    <source>
        <dbReference type="ARBA" id="ARBA00022617"/>
    </source>
</evidence>
<keyword evidence="7" id="KW-0472">Membrane</keyword>
<keyword evidence="5" id="KW-1133">Transmembrane helix</keyword>
<keyword evidence="3" id="KW-0812">Transmembrane</keyword>
<dbReference type="Proteomes" id="UP000593567">
    <property type="component" value="Unassembled WGS sequence"/>
</dbReference>
<evidence type="ECO:0000256" key="7">
    <source>
        <dbReference type="ARBA" id="ARBA00023136"/>
    </source>
</evidence>
<dbReference type="EMBL" id="VXIV02000423">
    <property type="protein sequence ID" value="KAF6038357.1"/>
    <property type="molecule type" value="Genomic_DNA"/>
</dbReference>
<dbReference type="PANTHER" id="PTHR10978">
    <property type="entry name" value="SUCCINATE DEHYDROGENASE CYTOCHROME B560 SUBUNIT"/>
    <property type="match status" value="1"/>
</dbReference>
<evidence type="ECO:0000256" key="3">
    <source>
        <dbReference type="ARBA" id="ARBA00022692"/>
    </source>
</evidence>
<comment type="subcellular location">
    <subcellularLocation>
        <location evidence="1">Membrane</location>
        <topology evidence="1">Multi-pass membrane protein</topology>
    </subcellularLocation>
</comment>
<dbReference type="Pfam" id="PF01127">
    <property type="entry name" value="Sdh_cyt"/>
    <property type="match status" value="1"/>
</dbReference>
<gene>
    <name evidence="8" type="ORF">EB796_003334</name>
</gene>
<dbReference type="GO" id="GO:0009055">
    <property type="term" value="F:electron transfer activity"/>
    <property type="evidence" value="ECO:0007669"/>
    <property type="project" value="InterPro"/>
</dbReference>
<keyword evidence="9" id="KW-1185">Reference proteome</keyword>
<keyword evidence="6" id="KW-0408">Iron</keyword>
<keyword evidence="2" id="KW-0349">Heme</keyword>
<evidence type="ECO:0000313" key="9">
    <source>
        <dbReference type="Proteomes" id="UP000593567"/>
    </source>
</evidence>
<dbReference type="InterPro" id="IPR000701">
    <property type="entry name" value="SuccDH_FuR_B_TM-su"/>
</dbReference>
<protein>
    <submittedName>
        <fullName evidence="8">SDHC</fullName>
    </submittedName>
</protein>
<dbReference type="PROSITE" id="PS01000">
    <property type="entry name" value="SDH_CYT_1"/>
    <property type="match status" value="1"/>
</dbReference>
<reference evidence="8" key="1">
    <citation type="submission" date="2020-06" db="EMBL/GenBank/DDBJ databases">
        <title>Draft genome of Bugula neritina, a colonial animal packing powerful symbionts and potential medicines.</title>
        <authorList>
            <person name="Rayko M."/>
        </authorList>
    </citation>
    <scope>NUCLEOTIDE SEQUENCE [LARGE SCALE GENOMIC DNA]</scope>
    <source>
        <strain evidence="8">Kwan_BN1</strain>
    </source>
</reference>
<sequence length="193" mass="21950">MSLQQVNLTFVMVPMDSSPGEDERIASFEGHRQRILETNRLHKVKMALTRATNRGCLYQVLQSYNSLLPRTLSTTQCCVKSHMDTVGKAKYEMTGHWIKNEKIQRPISPHLTIWKWQLPMNTSLMHRVTGCAMTTALYVFGYTICLLPGDYITYLTMVKDWSLGPALITSAKFILAYPLAYHAINGARHLVSL</sequence>
<comment type="caution">
    <text evidence="8">The sequence shown here is derived from an EMBL/GenBank/DDBJ whole genome shotgun (WGS) entry which is preliminary data.</text>
</comment>
<dbReference type="CDD" id="cd03499">
    <property type="entry name" value="SQR_TypeC_SdhC"/>
    <property type="match status" value="1"/>
</dbReference>
<organism evidence="8 9">
    <name type="scientific">Bugula neritina</name>
    <name type="common">Brown bryozoan</name>
    <name type="synonym">Sertularia neritina</name>
    <dbReference type="NCBI Taxonomy" id="10212"/>
    <lineage>
        <taxon>Eukaryota</taxon>
        <taxon>Metazoa</taxon>
        <taxon>Spiralia</taxon>
        <taxon>Lophotrochozoa</taxon>
        <taxon>Bryozoa</taxon>
        <taxon>Gymnolaemata</taxon>
        <taxon>Cheilostomatida</taxon>
        <taxon>Flustrina</taxon>
        <taxon>Buguloidea</taxon>
        <taxon>Bugulidae</taxon>
        <taxon>Bugula</taxon>
    </lineage>
</organism>
<dbReference type="GO" id="GO:0006099">
    <property type="term" value="P:tricarboxylic acid cycle"/>
    <property type="evidence" value="ECO:0007669"/>
    <property type="project" value="InterPro"/>
</dbReference>
<proteinExistence type="predicted"/>
<dbReference type="InterPro" id="IPR014314">
    <property type="entry name" value="Succ_DH_cytb556"/>
</dbReference>
<dbReference type="GO" id="GO:0005739">
    <property type="term" value="C:mitochondrion"/>
    <property type="evidence" value="ECO:0007669"/>
    <property type="project" value="GOC"/>
</dbReference>
<dbReference type="InterPro" id="IPR034804">
    <property type="entry name" value="SQR/QFR_C/D"/>
</dbReference>
<dbReference type="GO" id="GO:0016020">
    <property type="term" value="C:membrane"/>
    <property type="evidence" value="ECO:0007669"/>
    <property type="project" value="UniProtKB-SubCell"/>
</dbReference>
<dbReference type="OrthoDB" id="588261at2759"/>
<dbReference type="InterPro" id="IPR018495">
    <property type="entry name" value="Succ_DH_cyt_bsu_CS"/>
</dbReference>
<dbReference type="PANTHER" id="PTHR10978:SF5">
    <property type="entry name" value="SUCCINATE DEHYDROGENASE CYTOCHROME B560 SUBUNIT, MITOCHONDRIAL"/>
    <property type="match status" value="1"/>
</dbReference>
<name>A0A7J7KJF3_BUGNE</name>
<evidence type="ECO:0000313" key="8">
    <source>
        <dbReference type="EMBL" id="KAF6038357.1"/>
    </source>
</evidence>
<accession>A0A7J7KJF3</accession>
<dbReference type="GO" id="GO:0006121">
    <property type="term" value="P:mitochondrial electron transport, succinate to ubiquinone"/>
    <property type="evidence" value="ECO:0007669"/>
    <property type="project" value="TreeGrafter"/>
</dbReference>